<dbReference type="Gene3D" id="1.10.10.10">
    <property type="entry name" value="Winged helix-like DNA-binding domain superfamily/Winged helix DNA-binding domain"/>
    <property type="match status" value="1"/>
</dbReference>
<evidence type="ECO:0000256" key="2">
    <source>
        <dbReference type="ARBA" id="ARBA00023125"/>
    </source>
</evidence>
<dbReference type="InterPro" id="IPR000835">
    <property type="entry name" value="HTH_MarR-typ"/>
</dbReference>
<dbReference type="SMART" id="SM00347">
    <property type="entry name" value="HTH_MARR"/>
    <property type="match status" value="1"/>
</dbReference>
<dbReference type="InterPro" id="IPR023187">
    <property type="entry name" value="Tscrpt_reg_MarR-type_CS"/>
</dbReference>
<keyword evidence="2" id="KW-0238">DNA-binding</keyword>
<dbReference type="PROSITE" id="PS50995">
    <property type="entry name" value="HTH_MARR_2"/>
    <property type="match status" value="1"/>
</dbReference>
<dbReference type="GO" id="GO:0003700">
    <property type="term" value="F:DNA-binding transcription factor activity"/>
    <property type="evidence" value="ECO:0007669"/>
    <property type="project" value="InterPro"/>
</dbReference>
<organism evidence="5 6">
    <name type="scientific">Streptomyces populi</name>
    <dbReference type="NCBI Taxonomy" id="2058924"/>
    <lineage>
        <taxon>Bacteria</taxon>
        <taxon>Bacillati</taxon>
        <taxon>Actinomycetota</taxon>
        <taxon>Actinomycetes</taxon>
        <taxon>Kitasatosporales</taxon>
        <taxon>Streptomycetaceae</taxon>
        <taxon>Streptomyces</taxon>
    </lineage>
</organism>
<evidence type="ECO:0000256" key="3">
    <source>
        <dbReference type="ARBA" id="ARBA00023163"/>
    </source>
</evidence>
<gene>
    <name evidence="5" type="ORF">CW362_05375</name>
</gene>
<dbReference type="Proteomes" id="UP000236178">
    <property type="component" value="Unassembled WGS sequence"/>
</dbReference>
<dbReference type="PANTHER" id="PTHR33164">
    <property type="entry name" value="TRANSCRIPTIONAL REGULATOR, MARR FAMILY"/>
    <property type="match status" value="1"/>
</dbReference>
<comment type="caution">
    <text evidence="5">The sequence shown here is derived from an EMBL/GenBank/DDBJ whole genome shotgun (WGS) entry which is preliminary data.</text>
</comment>
<evidence type="ECO:0000313" key="5">
    <source>
        <dbReference type="EMBL" id="PKT74082.1"/>
    </source>
</evidence>
<evidence type="ECO:0000259" key="4">
    <source>
        <dbReference type="PROSITE" id="PS50995"/>
    </source>
</evidence>
<dbReference type="GO" id="GO:0006950">
    <property type="term" value="P:response to stress"/>
    <property type="evidence" value="ECO:0007669"/>
    <property type="project" value="TreeGrafter"/>
</dbReference>
<dbReference type="InterPro" id="IPR036388">
    <property type="entry name" value="WH-like_DNA-bd_sf"/>
</dbReference>
<dbReference type="PRINTS" id="PR00598">
    <property type="entry name" value="HTHMARR"/>
</dbReference>
<dbReference type="RefSeq" id="WP_103548182.1">
    <property type="nucleotide sequence ID" value="NZ_JBHJSK010000019.1"/>
</dbReference>
<keyword evidence="1" id="KW-0805">Transcription regulation</keyword>
<dbReference type="GO" id="GO:0003677">
    <property type="term" value="F:DNA binding"/>
    <property type="evidence" value="ECO:0007669"/>
    <property type="project" value="UniProtKB-KW"/>
</dbReference>
<reference evidence="5 6" key="1">
    <citation type="submission" date="2017-12" db="EMBL/GenBank/DDBJ databases">
        <title>Streptomyces populusis sp. nov., a novel endophytic actinobacterium isolated from stems of Populus adenopoda Maxim.</title>
        <authorList>
            <person name="Wang Z."/>
        </authorList>
    </citation>
    <scope>NUCLEOTIDE SEQUENCE [LARGE SCALE GENOMIC DNA]</scope>
    <source>
        <strain evidence="5 6">A249</strain>
    </source>
</reference>
<evidence type="ECO:0000256" key="1">
    <source>
        <dbReference type="ARBA" id="ARBA00023015"/>
    </source>
</evidence>
<keyword evidence="6" id="KW-1185">Reference proteome</keyword>
<dbReference type="EMBL" id="PJOS01000006">
    <property type="protein sequence ID" value="PKT74082.1"/>
    <property type="molecule type" value="Genomic_DNA"/>
</dbReference>
<keyword evidence="3" id="KW-0804">Transcription</keyword>
<dbReference type="OrthoDB" id="5195026at2"/>
<dbReference type="PROSITE" id="PS01117">
    <property type="entry name" value="HTH_MARR_1"/>
    <property type="match status" value="1"/>
</dbReference>
<dbReference type="PANTHER" id="PTHR33164:SF99">
    <property type="entry name" value="MARR FAMILY REGULATORY PROTEIN"/>
    <property type="match status" value="1"/>
</dbReference>
<dbReference type="AlphaFoldDB" id="A0A2I0SVZ9"/>
<evidence type="ECO:0000313" key="6">
    <source>
        <dbReference type="Proteomes" id="UP000236178"/>
    </source>
</evidence>
<feature type="domain" description="HTH marR-type" evidence="4">
    <location>
        <begin position="26"/>
        <end position="157"/>
    </location>
</feature>
<sequence>MSTELGLTSGETPIANGTGSPEFRAWISLAHAYGHVSKALDRSLTQEHGISLAWFEVLARLSNAEDTRMRLLHLSQALVVSKASVTKLVDRMELAGLVSRVTPAEDKRAVYAALTQHGSATLAKALPLQVHNIRQSLSGLGQDELESLQGMLDEVIRGFDAQWRAKD</sequence>
<dbReference type="SUPFAM" id="SSF46785">
    <property type="entry name" value="Winged helix' DNA-binding domain"/>
    <property type="match status" value="1"/>
</dbReference>
<protein>
    <submittedName>
        <fullName evidence="5">MarR family transcriptional regulator</fullName>
    </submittedName>
</protein>
<dbReference type="Pfam" id="PF12802">
    <property type="entry name" value="MarR_2"/>
    <property type="match status" value="1"/>
</dbReference>
<name>A0A2I0SVZ9_9ACTN</name>
<accession>A0A2I0SVZ9</accession>
<proteinExistence type="predicted"/>
<dbReference type="InterPro" id="IPR036390">
    <property type="entry name" value="WH_DNA-bd_sf"/>
</dbReference>
<dbReference type="InterPro" id="IPR039422">
    <property type="entry name" value="MarR/SlyA-like"/>
</dbReference>